<evidence type="ECO:0000313" key="8">
    <source>
        <dbReference type="Proteomes" id="UP000554235"/>
    </source>
</evidence>
<dbReference type="EMBL" id="JAADYS010002520">
    <property type="protein sequence ID" value="KAF4458273.1"/>
    <property type="molecule type" value="Genomic_DNA"/>
</dbReference>
<dbReference type="PANTHER" id="PTHR42812:SF16">
    <property type="entry name" value="HYDROLASE, PUTATIVE (AFU_ORTHOLOGUE AFUA_7G06110)-RELATED"/>
    <property type="match status" value="1"/>
</dbReference>
<feature type="site" description="Important for catalytic activity, responsible for pKa modulation of the active site Glu and correct orientation of both the proton donor and substrate" evidence="5">
    <location>
        <position position="403"/>
    </location>
</feature>
<keyword evidence="8" id="KW-1185">Reference proteome</keyword>
<sequence length="818" mass="91273">MASQTNPTFAVGDHEAFMEFALTQAQKSPPAGNKFCVGAVLVDADTGKVLSTGYSLEYPRDYKGDPGTTHAEQCCFIKIADEHDLPEERIHEVLPANTVLYTTMEPCNERLSGNMTCATRILRLKGAIKTVYVGIKEPGTFIAHNDGQERLETNGVKVTGRIDVLLRDDTPQSFFIKVMSKEIGMKMAQAEFESMNAMHNVVPEFVPKPIASGTYETIPDTYFFVCEFREMTDDMPDPRKFAALLSTLHQKSVYTRGLVFATSNLGKCVFPRRSPHLSSDSQFLNGWNPDPHVIRVDDTYYVAVSSFLTFPGIPIYKSQDLANWELVSHAIDQPHKVPITGVRTGNGVWAPSISYINGRFYVTSMAMTGSDPDYRTWPRMFWVSSEDLKTWSDVVWGEPYGIDPHLFQDPISKKSYLTIMGLNNGYDRLWGISQCEVDLDSGACVGPYRSIWNGTMPVTNSTRPEGPKLFYKDKYYYLLIAEGGTGVTHRASIARSKSPEGPWESSPTNPLIFNGADTSLTVGNTGHATFADTPDGEWFATFLARRYVGDWSVLGRETFFAPVTWKDGWPTMNNGEYVLLSQKYDYGPDVKYPPKPYEDLFEGSELRSSWYQLRSPYSKTYRLNGKGKGLVLLPNVYTLSDRDTPSAILRKQLSVNMTFTATLLPIEKGLGPYQSVGISAYSSEMAHQDVGVRGCAKSSGLCIFVDITAKSPGPGTPPQTEEFSLKLNQIESDLKLHIRAEPRQYRLGYSLKNGEATWVKTFSPSLLPVGFDGVMFALFASGNSFPWPYDAPEVGFSKIHEEYFDEGFGDYKNQTQEG</sequence>
<dbReference type="InterPro" id="IPR006710">
    <property type="entry name" value="Glyco_hydro_43"/>
</dbReference>
<dbReference type="InterPro" id="IPR016193">
    <property type="entry name" value="Cytidine_deaminase-like"/>
</dbReference>
<dbReference type="InterPro" id="IPR002125">
    <property type="entry name" value="CMP_dCMP_dom"/>
</dbReference>
<dbReference type="InterPro" id="IPR016477">
    <property type="entry name" value="Fructo-/Ketosamine-3-kinase"/>
</dbReference>
<dbReference type="Proteomes" id="UP000554235">
    <property type="component" value="Unassembled WGS sequence"/>
</dbReference>
<dbReference type="InterPro" id="IPR051795">
    <property type="entry name" value="Glycosyl_Hydrlase_43"/>
</dbReference>
<dbReference type="OrthoDB" id="2139957at2759"/>
<reference evidence="7 8" key="1">
    <citation type="submission" date="2020-01" db="EMBL/GenBank/DDBJ databases">
        <title>Identification and distribution of gene clusters putatively required for synthesis of sphingolipid metabolism inhibitors in phylogenetically diverse species of the filamentous fungus Fusarium.</title>
        <authorList>
            <person name="Kim H.-S."/>
            <person name="Busman M."/>
            <person name="Brown D.W."/>
            <person name="Divon H."/>
            <person name="Uhlig S."/>
            <person name="Proctor R.H."/>
        </authorList>
    </citation>
    <scope>NUCLEOTIDE SEQUENCE [LARGE SCALE GENOMIC DNA]</scope>
    <source>
        <strain evidence="7 8">NRRL 20459</strain>
    </source>
</reference>
<name>A0A8H4KYP4_9HYPO</name>
<evidence type="ECO:0000256" key="1">
    <source>
        <dbReference type="ARBA" id="ARBA00009865"/>
    </source>
</evidence>
<comment type="caution">
    <text evidence="7">The sequence shown here is derived from an EMBL/GenBank/DDBJ whole genome shotgun (WGS) entry which is preliminary data.</text>
</comment>
<dbReference type="Pfam" id="PF03881">
    <property type="entry name" value="Fructosamin_kin"/>
    <property type="match status" value="1"/>
</dbReference>
<feature type="domain" description="CMP/dCMP-type deaminase" evidence="6">
    <location>
        <begin position="12"/>
        <end position="149"/>
    </location>
</feature>
<dbReference type="Pfam" id="PF18785">
    <property type="entry name" value="Inv-AAD"/>
    <property type="match status" value="1"/>
</dbReference>
<dbReference type="SUPFAM" id="SSF75005">
    <property type="entry name" value="Arabinanase/levansucrase/invertase"/>
    <property type="match status" value="1"/>
</dbReference>
<organism evidence="7 8">
    <name type="scientific">Fusarium albosuccineum</name>
    <dbReference type="NCBI Taxonomy" id="1237068"/>
    <lineage>
        <taxon>Eukaryota</taxon>
        <taxon>Fungi</taxon>
        <taxon>Dikarya</taxon>
        <taxon>Ascomycota</taxon>
        <taxon>Pezizomycotina</taxon>
        <taxon>Sordariomycetes</taxon>
        <taxon>Hypocreomycetidae</taxon>
        <taxon>Hypocreales</taxon>
        <taxon>Nectriaceae</taxon>
        <taxon>Fusarium</taxon>
        <taxon>Fusarium decemcellulare species complex</taxon>
    </lineage>
</organism>
<dbReference type="Gene3D" id="3.40.140.10">
    <property type="entry name" value="Cytidine Deaminase, domain 2"/>
    <property type="match status" value="1"/>
</dbReference>
<evidence type="ECO:0000256" key="2">
    <source>
        <dbReference type="ARBA" id="ARBA00022801"/>
    </source>
</evidence>
<dbReference type="PANTHER" id="PTHR42812">
    <property type="entry name" value="BETA-XYLOSIDASE"/>
    <property type="match status" value="1"/>
</dbReference>
<evidence type="ECO:0000256" key="3">
    <source>
        <dbReference type="ARBA" id="ARBA00023295"/>
    </source>
</evidence>
<dbReference type="Pfam" id="PF04616">
    <property type="entry name" value="Glyco_hydro_43"/>
    <property type="match status" value="1"/>
</dbReference>
<keyword evidence="3" id="KW-0326">Glycosidase</keyword>
<comment type="similarity">
    <text evidence="1">Belongs to the glycosyl hydrolase 43 family.</text>
</comment>
<evidence type="ECO:0000256" key="5">
    <source>
        <dbReference type="PIRSR" id="PIRSR606710-2"/>
    </source>
</evidence>
<dbReference type="InterPro" id="IPR023296">
    <property type="entry name" value="Glyco_hydro_beta-prop_sf"/>
</dbReference>
<dbReference type="AlphaFoldDB" id="A0A8H4KYP4"/>
<dbReference type="Gene3D" id="2.60.120.200">
    <property type="match status" value="1"/>
</dbReference>
<dbReference type="GO" id="GO:0004553">
    <property type="term" value="F:hydrolase activity, hydrolyzing O-glycosyl compounds"/>
    <property type="evidence" value="ECO:0007669"/>
    <property type="project" value="InterPro"/>
</dbReference>
<dbReference type="InterPro" id="IPR041542">
    <property type="entry name" value="GH43_C2"/>
</dbReference>
<evidence type="ECO:0000259" key="6">
    <source>
        <dbReference type="PROSITE" id="PS51747"/>
    </source>
</evidence>
<dbReference type="PROSITE" id="PS51747">
    <property type="entry name" value="CYT_DCMP_DEAMINASES_2"/>
    <property type="match status" value="1"/>
</dbReference>
<dbReference type="SUPFAM" id="SSF53927">
    <property type="entry name" value="Cytidine deaminase-like"/>
    <property type="match status" value="1"/>
</dbReference>
<dbReference type="GO" id="GO:0005975">
    <property type="term" value="P:carbohydrate metabolic process"/>
    <property type="evidence" value="ECO:0007669"/>
    <property type="project" value="InterPro"/>
</dbReference>
<dbReference type="CDD" id="cd18617">
    <property type="entry name" value="GH43_XynB-like"/>
    <property type="match status" value="1"/>
</dbReference>
<accession>A0A8H4KYP4</accession>
<evidence type="ECO:0000313" key="7">
    <source>
        <dbReference type="EMBL" id="KAF4458273.1"/>
    </source>
</evidence>
<feature type="active site" description="Proton donor" evidence="4">
    <location>
        <position position="465"/>
    </location>
</feature>
<dbReference type="Gene3D" id="2.115.10.20">
    <property type="entry name" value="Glycosyl hydrolase domain, family 43"/>
    <property type="match status" value="1"/>
</dbReference>
<feature type="active site" description="Proton acceptor" evidence="4">
    <location>
        <position position="290"/>
    </location>
</feature>
<dbReference type="SUPFAM" id="SSF49899">
    <property type="entry name" value="Concanavalin A-like lectins/glucanases"/>
    <property type="match status" value="1"/>
</dbReference>
<dbReference type="InterPro" id="IPR013320">
    <property type="entry name" value="ConA-like_dom_sf"/>
</dbReference>
<dbReference type="Pfam" id="PF17851">
    <property type="entry name" value="GH43_C2"/>
    <property type="match status" value="1"/>
</dbReference>
<protein>
    <submittedName>
        <fullName evidence="7">Beta-xylosidase</fullName>
    </submittedName>
</protein>
<evidence type="ECO:0000256" key="4">
    <source>
        <dbReference type="PIRSR" id="PIRSR606710-1"/>
    </source>
</evidence>
<keyword evidence="2" id="KW-0378">Hydrolase</keyword>
<dbReference type="GO" id="GO:0006139">
    <property type="term" value="P:nucleobase-containing compound metabolic process"/>
    <property type="evidence" value="ECO:0007669"/>
    <property type="project" value="UniProtKB-ARBA"/>
</dbReference>
<gene>
    <name evidence="7" type="ORF">FALBO_14992</name>
</gene>
<proteinExistence type="inferred from homology"/>